<feature type="transmembrane region" description="Helical" evidence="11">
    <location>
        <begin position="246"/>
        <end position="270"/>
    </location>
</feature>
<dbReference type="RefSeq" id="WP_142058731.1">
    <property type="nucleotide sequence ID" value="NZ_VFPA01000003.1"/>
</dbReference>
<dbReference type="InterPro" id="IPR005829">
    <property type="entry name" value="Sugar_transporter_CS"/>
</dbReference>
<sequence>MASPGPAAGPGTTGRDLRRVVVGALVGTALEWYDFFIYGTAAALVFNVLFFPESDPTVGTLTAFATFGVGFVFRPLGGIVFGHIGDRIGRRETLILTTLVMGLSTGVIGLLPTYAAIGWWAPALLVLMRVLQGLGAGAEFGGASTLLAEHAPPAHRGYYTSFAQTGVQIGLVLGTVAFLLVGLLPQEQLLSWGWRVPFLVSFALIGVSLYVRLRVEESPVFRRAAAEQRLIKLPVLETLRSYPRNLLIGVGAHIADTAAVYLFATFTVAYATGTLGIPRGTVLTGVILFGVVVIILQPVYGALSDRIGRKPLNVFSVVFLAAFIYPFFLLLRTEQPVLVVLALVVATALGVAPMIAVQPAFYAELFGARVRYSGFATSREVGAALAGFTPLIATALLADDGSPWWVAAYLVGTCVISLVAFLAAPELKDIDIAEAGPAKLHANR</sequence>
<dbReference type="PROSITE" id="PS50850">
    <property type="entry name" value="MFS"/>
    <property type="match status" value="1"/>
</dbReference>
<evidence type="ECO:0000313" key="13">
    <source>
        <dbReference type="EMBL" id="TQM10117.1"/>
    </source>
</evidence>
<feature type="transmembrane region" description="Helical" evidence="11">
    <location>
        <begin position="282"/>
        <end position="300"/>
    </location>
</feature>
<dbReference type="PROSITE" id="PS00217">
    <property type="entry name" value="SUGAR_TRANSPORT_2"/>
    <property type="match status" value="1"/>
</dbReference>
<gene>
    <name evidence="13" type="ORF">FB558_5899</name>
</gene>
<dbReference type="EMBL" id="VFPA01000003">
    <property type="protein sequence ID" value="TQM10117.1"/>
    <property type="molecule type" value="Genomic_DNA"/>
</dbReference>
<evidence type="ECO:0000256" key="1">
    <source>
        <dbReference type="ARBA" id="ARBA00004651"/>
    </source>
</evidence>
<evidence type="ECO:0000256" key="6">
    <source>
        <dbReference type="ARBA" id="ARBA00022847"/>
    </source>
</evidence>
<evidence type="ECO:0000256" key="2">
    <source>
        <dbReference type="ARBA" id="ARBA00008240"/>
    </source>
</evidence>
<keyword evidence="5 11" id="KW-0812">Transmembrane</keyword>
<protein>
    <recommendedName>
        <fullName evidence="10">Putative proline/betaine transporter</fullName>
    </recommendedName>
</protein>
<comment type="function">
    <text evidence="9">May be a proton symporter involved in the uptake of osmolytes such as proline and glycine betaine.</text>
</comment>
<evidence type="ECO:0000256" key="11">
    <source>
        <dbReference type="SAM" id="Phobius"/>
    </source>
</evidence>
<dbReference type="AlphaFoldDB" id="A0A543DL96"/>
<evidence type="ECO:0000313" key="14">
    <source>
        <dbReference type="Proteomes" id="UP000315677"/>
    </source>
</evidence>
<comment type="caution">
    <text evidence="13">The sequence shown here is derived from an EMBL/GenBank/DDBJ whole genome shotgun (WGS) entry which is preliminary data.</text>
</comment>
<feature type="transmembrane region" description="Helical" evidence="11">
    <location>
        <begin position="312"/>
        <end position="331"/>
    </location>
</feature>
<dbReference type="PANTHER" id="PTHR43045">
    <property type="entry name" value="SHIKIMATE TRANSPORTER"/>
    <property type="match status" value="1"/>
</dbReference>
<feature type="transmembrane region" description="Helical" evidence="11">
    <location>
        <begin position="192"/>
        <end position="213"/>
    </location>
</feature>
<name>A0A543DL96_9PSEU</name>
<dbReference type="GO" id="GO:0015293">
    <property type="term" value="F:symporter activity"/>
    <property type="evidence" value="ECO:0007669"/>
    <property type="project" value="UniProtKB-KW"/>
</dbReference>
<dbReference type="GO" id="GO:0005886">
    <property type="term" value="C:plasma membrane"/>
    <property type="evidence" value="ECO:0007669"/>
    <property type="project" value="UniProtKB-SubCell"/>
</dbReference>
<keyword evidence="8 11" id="KW-0472">Membrane</keyword>
<comment type="subcellular location">
    <subcellularLocation>
        <location evidence="1">Cell membrane</location>
        <topology evidence="1">Multi-pass membrane protein</topology>
    </subcellularLocation>
</comment>
<organism evidence="13 14">
    <name type="scientific">Pseudonocardia kunmingensis</name>
    <dbReference type="NCBI Taxonomy" id="630975"/>
    <lineage>
        <taxon>Bacteria</taxon>
        <taxon>Bacillati</taxon>
        <taxon>Actinomycetota</taxon>
        <taxon>Actinomycetes</taxon>
        <taxon>Pseudonocardiales</taxon>
        <taxon>Pseudonocardiaceae</taxon>
        <taxon>Pseudonocardia</taxon>
    </lineage>
</organism>
<keyword evidence="7 11" id="KW-1133">Transmembrane helix</keyword>
<dbReference type="InterPro" id="IPR036259">
    <property type="entry name" value="MFS_trans_sf"/>
</dbReference>
<feature type="transmembrane region" description="Helical" evidence="11">
    <location>
        <begin position="337"/>
        <end position="361"/>
    </location>
</feature>
<evidence type="ECO:0000259" key="12">
    <source>
        <dbReference type="PROSITE" id="PS50850"/>
    </source>
</evidence>
<evidence type="ECO:0000256" key="4">
    <source>
        <dbReference type="ARBA" id="ARBA00022475"/>
    </source>
</evidence>
<proteinExistence type="inferred from homology"/>
<accession>A0A543DL96</accession>
<dbReference type="FunFam" id="1.20.1250.20:FF:000001">
    <property type="entry name" value="Dicarboxylate MFS transporter"/>
    <property type="match status" value="1"/>
</dbReference>
<evidence type="ECO:0000256" key="3">
    <source>
        <dbReference type="ARBA" id="ARBA00022448"/>
    </source>
</evidence>
<evidence type="ECO:0000256" key="5">
    <source>
        <dbReference type="ARBA" id="ARBA00022692"/>
    </source>
</evidence>
<feature type="domain" description="Major facilitator superfamily (MFS) profile" evidence="12">
    <location>
        <begin position="20"/>
        <end position="428"/>
    </location>
</feature>
<dbReference type="CDD" id="cd17369">
    <property type="entry name" value="MFS_ShiA_like"/>
    <property type="match status" value="1"/>
</dbReference>
<evidence type="ECO:0000256" key="8">
    <source>
        <dbReference type="ARBA" id="ARBA00023136"/>
    </source>
</evidence>
<dbReference type="PANTHER" id="PTHR43045:SF1">
    <property type="entry name" value="SHIKIMATE TRANSPORTER"/>
    <property type="match status" value="1"/>
</dbReference>
<feature type="transmembrane region" description="Helical" evidence="11">
    <location>
        <begin position="58"/>
        <end position="81"/>
    </location>
</feature>
<feature type="transmembrane region" description="Helical" evidence="11">
    <location>
        <begin position="404"/>
        <end position="424"/>
    </location>
</feature>
<comment type="similarity">
    <text evidence="2">Belongs to the major facilitator superfamily. Metabolite:H+ Symporter (MHS) family (TC 2.A.1.6) family.</text>
</comment>
<keyword evidence="14" id="KW-1185">Reference proteome</keyword>
<feature type="transmembrane region" description="Helical" evidence="11">
    <location>
        <begin position="158"/>
        <end position="180"/>
    </location>
</feature>
<dbReference type="InterPro" id="IPR011701">
    <property type="entry name" value="MFS"/>
</dbReference>
<keyword evidence="6" id="KW-0769">Symport</keyword>
<dbReference type="OrthoDB" id="3768022at2"/>
<keyword evidence="3" id="KW-0813">Transport</keyword>
<dbReference type="InterPro" id="IPR020846">
    <property type="entry name" value="MFS_dom"/>
</dbReference>
<keyword evidence="4" id="KW-1003">Cell membrane</keyword>
<dbReference type="SUPFAM" id="SSF103473">
    <property type="entry name" value="MFS general substrate transporter"/>
    <property type="match status" value="1"/>
</dbReference>
<dbReference type="Proteomes" id="UP000315677">
    <property type="component" value="Unassembled WGS sequence"/>
</dbReference>
<feature type="transmembrane region" description="Helical" evidence="11">
    <location>
        <begin position="93"/>
        <end position="111"/>
    </location>
</feature>
<evidence type="ECO:0000256" key="9">
    <source>
        <dbReference type="ARBA" id="ARBA00037295"/>
    </source>
</evidence>
<reference evidence="13 14" key="1">
    <citation type="submission" date="2019-06" db="EMBL/GenBank/DDBJ databases">
        <title>Sequencing the genomes of 1000 actinobacteria strains.</title>
        <authorList>
            <person name="Klenk H.-P."/>
        </authorList>
    </citation>
    <scope>NUCLEOTIDE SEQUENCE [LARGE SCALE GENOMIC DNA]</scope>
    <source>
        <strain evidence="13 14">DSM 45301</strain>
    </source>
</reference>
<feature type="transmembrane region" description="Helical" evidence="11">
    <location>
        <begin position="381"/>
        <end position="398"/>
    </location>
</feature>
<dbReference type="Pfam" id="PF07690">
    <property type="entry name" value="MFS_1"/>
    <property type="match status" value="1"/>
</dbReference>
<evidence type="ECO:0000256" key="10">
    <source>
        <dbReference type="ARBA" id="ARBA00039918"/>
    </source>
</evidence>
<dbReference type="Gene3D" id="1.20.1250.20">
    <property type="entry name" value="MFS general substrate transporter like domains"/>
    <property type="match status" value="2"/>
</dbReference>
<evidence type="ECO:0000256" key="7">
    <source>
        <dbReference type="ARBA" id="ARBA00022989"/>
    </source>
</evidence>